<gene>
    <name evidence="1" type="ORF">NDU88_000234</name>
</gene>
<evidence type="ECO:0000313" key="2">
    <source>
        <dbReference type="Proteomes" id="UP001066276"/>
    </source>
</evidence>
<comment type="caution">
    <text evidence="1">The sequence shown here is derived from an EMBL/GenBank/DDBJ whole genome shotgun (WGS) entry which is preliminary data.</text>
</comment>
<dbReference type="AlphaFoldDB" id="A0AAV7KPR4"/>
<name>A0AAV7KPR4_PLEWA</name>
<accession>A0AAV7KPR4</accession>
<sequence>MQSPVVSESHACQQRPSLASRVDIVFCRLRGSRRVSGDLALVLGWVSMSAALEPQRLCHREGHLDPLAHGSRAEPDSLPAASRVLYLWFPRRAAALAPPLPPSSSSAQLPEGGRRMVVFWERAGREAVVALGAGKGYGRAEASAAEVLLESIRGRGGPTLRP</sequence>
<protein>
    <submittedName>
        <fullName evidence="1">Uncharacterized protein</fullName>
    </submittedName>
</protein>
<dbReference type="Proteomes" id="UP001066276">
    <property type="component" value="Chromosome 12"/>
</dbReference>
<evidence type="ECO:0000313" key="1">
    <source>
        <dbReference type="EMBL" id="KAJ1080012.1"/>
    </source>
</evidence>
<organism evidence="1 2">
    <name type="scientific">Pleurodeles waltl</name>
    <name type="common">Iberian ribbed newt</name>
    <dbReference type="NCBI Taxonomy" id="8319"/>
    <lineage>
        <taxon>Eukaryota</taxon>
        <taxon>Metazoa</taxon>
        <taxon>Chordata</taxon>
        <taxon>Craniata</taxon>
        <taxon>Vertebrata</taxon>
        <taxon>Euteleostomi</taxon>
        <taxon>Amphibia</taxon>
        <taxon>Batrachia</taxon>
        <taxon>Caudata</taxon>
        <taxon>Salamandroidea</taxon>
        <taxon>Salamandridae</taxon>
        <taxon>Pleurodelinae</taxon>
        <taxon>Pleurodeles</taxon>
    </lineage>
</organism>
<proteinExistence type="predicted"/>
<reference evidence="1" key="1">
    <citation type="journal article" date="2022" name="bioRxiv">
        <title>Sequencing and chromosome-scale assembly of the giantPleurodeles waltlgenome.</title>
        <authorList>
            <person name="Brown T."/>
            <person name="Elewa A."/>
            <person name="Iarovenko S."/>
            <person name="Subramanian E."/>
            <person name="Araus A.J."/>
            <person name="Petzold A."/>
            <person name="Susuki M."/>
            <person name="Suzuki K.-i.T."/>
            <person name="Hayashi T."/>
            <person name="Toyoda A."/>
            <person name="Oliveira C."/>
            <person name="Osipova E."/>
            <person name="Leigh N.D."/>
            <person name="Simon A."/>
            <person name="Yun M.H."/>
        </authorList>
    </citation>
    <scope>NUCLEOTIDE SEQUENCE</scope>
    <source>
        <strain evidence="1">20211129_DDA</strain>
        <tissue evidence="1">Liver</tissue>
    </source>
</reference>
<keyword evidence="2" id="KW-1185">Reference proteome</keyword>
<dbReference type="EMBL" id="JANPWB010000016">
    <property type="protein sequence ID" value="KAJ1080012.1"/>
    <property type="molecule type" value="Genomic_DNA"/>
</dbReference>